<feature type="compositionally biased region" description="Polar residues" evidence="1">
    <location>
        <begin position="1"/>
        <end position="11"/>
    </location>
</feature>
<sequence length="122" mass="12520">MGQNTSGTISSKAKHESSSTPSGTPTPAPIAADRLDDDAGLEDEVVDELADFEAVAGFEEVNAVADVEAAGVDEVAVDALLTWATPKKLPMPGAFMVKSEVSQQPAAACELPSTAPQHQVSV</sequence>
<feature type="compositionally biased region" description="Low complexity" evidence="1">
    <location>
        <begin position="18"/>
        <end position="32"/>
    </location>
</feature>
<dbReference type="RefSeq" id="XP_037167131.1">
    <property type="nucleotide sequence ID" value="XM_037305938.1"/>
</dbReference>
<proteinExistence type="predicted"/>
<organism evidence="2 3">
    <name type="scientific">Letharia columbiana</name>
    <dbReference type="NCBI Taxonomy" id="112416"/>
    <lineage>
        <taxon>Eukaryota</taxon>
        <taxon>Fungi</taxon>
        <taxon>Dikarya</taxon>
        <taxon>Ascomycota</taxon>
        <taxon>Pezizomycotina</taxon>
        <taxon>Lecanoromycetes</taxon>
        <taxon>OSLEUM clade</taxon>
        <taxon>Lecanoromycetidae</taxon>
        <taxon>Lecanorales</taxon>
        <taxon>Lecanorineae</taxon>
        <taxon>Parmeliaceae</taxon>
        <taxon>Letharia</taxon>
    </lineage>
</organism>
<reference evidence="2 3" key="1">
    <citation type="journal article" date="2020" name="Genomics">
        <title>Complete, high-quality genomes from long-read metagenomic sequencing of two wolf lichen thalli reveals enigmatic genome architecture.</title>
        <authorList>
            <person name="McKenzie S.K."/>
            <person name="Walston R.F."/>
            <person name="Allen J.L."/>
        </authorList>
    </citation>
    <scope>NUCLEOTIDE SEQUENCE [LARGE SCALE GENOMIC DNA]</scope>
    <source>
        <strain evidence="2">WasteWater2</strain>
    </source>
</reference>
<accession>A0A8H6FZR3</accession>
<gene>
    <name evidence="2" type="ORF">HO173_004014</name>
</gene>
<comment type="caution">
    <text evidence="2">The sequence shown here is derived from an EMBL/GenBank/DDBJ whole genome shotgun (WGS) entry which is preliminary data.</text>
</comment>
<evidence type="ECO:0000313" key="3">
    <source>
        <dbReference type="Proteomes" id="UP000578531"/>
    </source>
</evidence>
<dbReference type="Proteomes" id="UP000578531">
    <property type="component" value="Unassembled WGS sequence"/>
</dbReference>
<evidence type="ECO:0000256" key="1">
    <source>
        <dbReference type="SAM" id="MobiDB-lite"/>
    </source>
</evidence>
<evidence type="ECO:0000313" key="2">
    <source>
        <dbReference type="EMBL" id="KAF6237813.1"/>
    </source>
</evidence>
<feature type="region of interest" description="Disordered" evidence="1">
    <location>
        <begin position="1"/>
        <end position="40"/>
    </location>
</feature>
<protein>
    <submittedName>
        <fullName evidence="2">Uncharacterized protein</fullName>
    </submittedName>
</protein>
<keyword evidence="3" id="KW-1185">Reference proteome</keyword>
<dbReference type="AlphaFoldDB" id="A0A8H6FZR3"/>
<dbReference type="EMBL" id="JACCJC010000012">
    <property type="protein sequence ID" value="KAF6237813.1"/>
    <property type="molecule type" value="Genomic_DNA"/>
</dbReference>
<dbReference type="GeneID" id="59285679"/>
<name>A0A8H6FZR3_9LECA</name>